<keyword evidence="5" id="KW-1185">Reference proteome</keyword>
<dbReference type="GO" id="GO:0000398">
    <property type="term" value="P:mRNA splicing, via spliceosome"/>
    <property type="evidence" value="ECO:0007669"/>
    <property type="project" value="InterPro"/>
</dbReference>
<proteinExistence type="predicted"/>
<evidence type="ECO:0000313" key="5">
    <source>
        <dbReference type="Proteomes" id="UP000085678"/>
    </source>
</evidence>
<dbReference type="OrthoDB" id="5577072at2759"/>
<reference evidence="6" key="1">
    <citation type="submission" date="2025-08" db="UniProtKB">
        <authorList>
            <consortium name="RefSeq"/>
        </authorList>
    </citation>
    <scope>IDENTIFICATION</scope>
    <source>
        <tissue evidence="6">Gonads</tissue>
    </source>
</reference>
<dbReference type="GO" id="GO:0003676">
    <property type="term" value="F:nucleic acid binding"/>
    <property type="evidence" value="ECO:0007669"/>
    <property type="project" value="InterPro"/>
</dbReference>
<name>A0A1S3J1X7_LINAN</name>
<dbReference type="GO" id="GO:0005681">
    <property type="term" value="C:spliceosomal complex"/>
    <property type="evidence" value="ECO:0007669"/>
    <property type="project" value="TreeGrafter"/>
</dbReference>
<dbReference type="RefSeq" id="XP_013404266.1">
    <property type="nucleotide sequence ID" value="XM_013548812.2"/>
</dbReference>
<dbReference type="PANTHER" id="PTHR15818:SF2">
    <property type="entry name" value="G-PATCH DOMAIN AND KOW MOTIFS-CONTAINING PROTEIN"/>
    <property type="match status" value="1"/>
</dbReference>
<evidence type="ECO:0000259" key="4">
    <source>
        <dbReference type="PROSITE" id="PS50174"/>
    </source>
</evidence>
<dbReference type="PANTHER" id="PTHR15818">
    <property type="entry name" value="G PATCH AND KOW-CONTAINING"/>
    <property type="match status" value="1"/>
</dbReference>
<dbReference type="GeneID" id="106169363"/>
<dbReference type="Pfam" id="PF12656">
    <property type="entry name" value="G-patch_2"/>
    <property type="match status" value="1"/>
</dbReference>
<dbReference type="PROSITE" id="PS50174">
    <property type="entry name" value="G_PATCH"/>
    <property type="match status" value="1"/>
</dbReference>
<evidence type="ECO:0000256" key="1">
    <source>
        <dbReference type="ARBA" id="ARBA00004123"/>
    </source>
</evidence>
<gene>
    <name evidence="6" type="primary">LOC106169363</name>
</gene>
<dbReference type="AlphaFoldDB" id="A0A1S3J1X7"/>
<evidence type="ECO:0000313" key="6">
    <source>
        <dbReference type="RefSeq" id="XP_013404266.1"/>
    </source>
</evidence>
<keyword evidence="2" id="KW-0539">Nucleus</keyword>
<dbReference type="InterPro" id="IPR026822">
    <property type="entry name" value="Spp2/MOS2_G-patch"/>
</dbReference>
<evidence type="ECO:0000256" key="2">
    <source>
        <dbReference type="ARBA" id="ARBA00023242"/>
    </source>
</evidence>
<protein>
    <submittedName>
        <fullName evidence="6">G-patch domain and KOW motifs-containing protein isoform X2</fullName>
    </submittedName>
</protein>
<dbReference type="InterPro" id="IPR045166">
    <property type="entry name" value="Spp2-like"/>
</dbReference>
<comment type="subcellular location">
    <subcellularLocation>
        <location evidence="1">Nucleus</location>
    </subcellularLocation>
</comment>
<dbReference type="InterPro" id="IPR000467">
    <property type="entry name" value="G_patch_dom"/>
</dbReference>
<feature type="region of interest" description="Disordered" evidence="3">
    <location>
        <begin position="200"/>
        <end position="225"/>
    </location>
</feature>
<organism evidence="5 6">
    <name type="scientific">Lingula anatina</name>
    <name type="common">Brachiopod</name>
    <name type="synonym">Lingula unguis</name>
    <dbReference type="NCBI Taxonomy" id="7574"/>
    <lineage>
        <taxon>Eukaryota</taxon>
        <taxon>Metazoa</taxon>
        <taxon>Spiralia</taxon>
        <taxon>Lophotrochozoa</taxon>
        <taxon>Brachiopoda</taxon>
        <taxon>Linguliformea</taxon>
        <taxon>Lingulata</taxon>
        <taxon>Lingulida</taxon>
        <taxon>Linguloidea</taxon>
        <taxon>Lingulidae</taxon>
        <taxon>Lingula</taxon>
    </lineage>
</organism>
<evidence type="ECO:0000256" key="3">
    <source>
        <dbReference type="SAM" id="MobiDB-lite"/>
    </source>
</evidence>
<dbReference type="Proteomes" id="UP000085678">
    <property type="component" value="Unplaced"/>
</dbReference>
<feature type="domain" description="G-patch" evidence="4">
    <location>
        <begin position="157"/>
        <end position="202"/>
    </location>
</feature>
<accession>A0A1S3J1X7</accession>
<sequence>MAEGNKQGFSFCFTKRIENKTIKGSPVAVNEYGGIKVETDFITGLEESEVKSQKPQKEPKKYVIPLIEGNSWQPSSKNSHYQEQIKDGSTKKCYEAGLPMDNLDSQAARELMQEAAKLNEDEEGSEARLNLMVPLLAKKKIPDGFQADAADYEQMPIEEYGLAMLRGMGWKEGEGIGKNKQIVTPVDAIVRPKGMGLGADHSQILQMPGGKEKKRKPGDAKEEEEKLAYVKGAGGVVLWGPHKELYGKVWQGSSHDSRSFQTMSR</sequence>
<dbReference type="SMART" id="SM00443">
    <property type="entry name" value="G_patch"/>
    <property type="match status" value="1"/>
</dbReference>